<evidence type="ECO:0000313" key="2">
    <source>
        <dbReference type="Proteomes" id="UP000887565"/>
    </source>
</evidence>
<protein>
    <submittedName>
        <fullName evidence="3">Uncharacterized protein</fullName>
    </submittedName>
</protein>
<accession>A0A915HPA3</accession>
<name>A0A915HPA3_ROMCU</name>
<dbReference type="Proteomes" id="UP000887565">
    <property type="component" value="Unplaced"/>
</dbReference>
<feature type="compositionally biased region" description="Basic and acidic residues" evidence="1">
    <location>
        <begin position="35"/>
        <end position="52"/>
    </location>
</feature>
<dbReference type="AlphaFoldDB" id="A0A915HPA3"/>
<proteinExistence type="predicted"/>
<feature type="region of interest" description="Disordered" evidence="1">
    <location>
        <begin position="35"/>
        <end position="70"/>
    </location>
</feature>
<sequence length="83" mass="9594">MNLAELMTSLSVLGTFKSSYDKHALNSLCLKRDLNRVNHPESRRKRREEIEKSNLAYNEGKDRVEKNQAKAEHAHLWTDGISL</sequence>
<keyword evidence="2" id="KW-1185">Reference proteome</keyword>
<feature type="compositionally biased region" description="Basic and acidic residues" evidence="1">
    <location>
        <begin position="59"/>
        <end position="70"/>
    </location>
</feature>
<organism evidence="2 3">
    <name type="scientific">Romanomermis culicivorax</name>
    <name type="common">Nematode worm</name>
    <dbReference type="NCBI Taxonomy" id="13658"/>
    <lineage>
        <taxon>Eukaryota</taxon>
        <taxon>Metazoa</taxon>
        <taxon>Ecdysozoa</taxon>
        <taxon>Nematoda</taxon>
        <taxon>Enoplea</taxon>
        <taxon>Dorylaimia</taxon>
        <taxon>Mermithida</taxon>
        <taxon>Mermithoidea</taxon>
        <taxon>Mermithidae</taxon>
        <taxon>Romanomermis</taxon>
    </lineage>
</organism>
<reference evidence="3" key="1">
    <citation type="submission" date="2022-11" db="UniProtKB">
        <authorList>
            <consortium name="WormBaseParasite"/>
        </authorList>
    </citation>
    <scope>IDENTIFICATION</scope>
</reference>
<evidence type="ECO:0000256" key="1">
    <source>
        <dbReference type="SAM" id="MobiDB-lite"/>
    </source>
</evidence>
<dbReference type="WBParaSite" id="nRc.2.0.1.t03300-RA">
    <property type="protein sequence ID" value="nRc.2.0.1.t03300-RA"/>
    <property type="gene ID" value="nRc.2.0.1.g03300"/>
</dbReference>
<evidence type="ECO:0000313" key="3">
    <source>
        <dbReference type="WBParaSite" id="nRc.2.0.1.t03300-RA"/>
    </source>
</evidence>